<dbReference type="InParanoid" id="A0A2K1KAD6"/>
<dbReference type="EMBL" id="ABEU02000007">
    <property type="protein sequence ID" value="PNR50736.1"/>
    <property type="molecule type" value="Genomic_DNA"/>
</dbReference>
<organism evidence="2">
    <name type="scientific">Physcomitrium patens</name>
    <name type="common">Spreading-leaved earth moss</name>
    <name type="synonym">Physcomitrella patens</name>
    <dbReference type="NCBI Taxonomy" id="3218"/>
    <lineage>
        <taxon>Eukaryota</taxon>
        <taxon>Viridiplantae</taxon>
        <taxon>Streptophyta</taxon>
        <taxon>Embryophyta</taxon>
        <taxon>Bryophyta</taxon>
        <taxon>Bryophytina</taxon>
        <taxon>Bryopsida</taxon>
        <taxon>Funariidae</taxon>
        <taxon>Funariales</taxon>
        <taxon>Funariaceae</taxon>
        <taxon>Physcomitrium</taxon>
    </lineage>
</organism>
<proteinExistence type="predicted"/>
<sequence>MGSNPLPPLIPLHPGLTFLPFEIDYLFYAGPPAAPPNDPQVPAHEVEPDQADVAIDMPV</sequence>
<evidence type="ECO:0000313" key="4">
    <source>
        <dbReference type="Proteomes" id="UP000006727"/>
    </source>
</evidence>
<reference evidence="2 4" key="1">
    <citation type="journal article" date="2008" name="Science">
        <title>The Physcomitrella genome reveals evolutionary insights into the conquest of land by plants.</title>
        <authorList>
            <person name="Rensing S."/>
            <person name="Lang D."/>
            <person name="Zimmer A."/>
            <person name="Terry A."/>
            <person name="Salamov A."/>
            <person name="Shapiro H."/>
            <person name="Nishiyama T."/>
            <person name="Perroud P.-F."/>
            <person name="Lindquist E."/>
            <person name="Kamisugi Y."/>
            <person name="Tanahashi T."/>
            <person name="Sakakibara K."/>
            <person name="Fujita T."/>
            <person name="Oishi K."/>
            <person name="Shin-I T."/>
            <person name="Kuroki Y."/>
            <person name="Toyoda A."/>
            <person name="Suzuki Y."/>
            <person name="Hashimoto A."/>
            <person name="Yamaguchi K."/>
            <person name="Sugano A."/>
            <person name="Kohara Y."/>
            <person name="Fujiyama A."/>
            <person name="Anterola A."/>
            <person name="Aoki S."/>
            <person name="Ashton N."/>
            <person name="Barbazuk W.B."/>
            <person name="Barker E."/>
            <person name="Bennetzen J."/>
            <person name="Bezanilla M."/>
            <person name="Blankenship R."/>
            <person name="Cho S.H."/>
            <person name="Dutcher S."/>
            <person name="Estelle M."/>
            <person name="Fawcett J.A."/>
            <person name="Gundlach H."/>
            <person name="Hanada K."/>
            <person name="Heyl A."/>
            <person name="Hicks K.A."/>
            <person name="Hugh J."/>
            <person name="Lohr M."/>
            <person name="Mayer K."/>
            <person name="Melkozernov A."/>
            <person name="Murata T."/>
            <person name="Nelson D."/>
            <person name="Pils B."/>
            <person name="Prigge M."/>
            <person name="Reiss B."/>
            <person name="Renner T."/>
            <person name="Rombauts S."/>
            <person name="Rushton P."/>
            <person name="Sanderfoot A."/>
            <person name="Schween G."/>
            <person name="Shiu S.-H."/>
            <person name="Stueber K."/>
            <person name="Theodoulou F.L."/>
            <person name="Tu H."/>
            <person name="Van de Peer Y."/>
            <person name="Verrier P.J."/>
            <person name="Waters E."/>
            <person name="Wood A."/>
            <person name="Yang L."/>
            <person name="Cove D."/>
            <person name="Cuming A."/>
            <person name="Hasebe M."/>
            <person name="Lucas S."/>
            <person name="Mishler D.B."/>
            <person name="Reski R."/>
            <person name="Grigoriev I."/>
            <person name="Quatrano R.S."/>
            <person name="Boore J.L."/>
        </authorList>
    </citation>
    <scope>NUCLEOTIDE SEQUENCE [LARGE SCALE GENOMIC DNA]</scope>
    <source>
        <strain evidence="3 4">cv. Gransden 2004</strain>
    </source>
</reference>
<evidence type="ECO:0000313" key="3">
    <source>
        <dbReference type="EnsemblPlants" id="PAC:32925109.CDS.1"/>
    </source>
</evidence>
<feature type="region of interest" description="Disordered" evidence="1">
    <location>
        <begin position="34"/>
        <end position="59"/>
    </location>
</feature>
<reference evidence="2 4" key="2">
    <citation type="journal article" date="2018" name="Plant J.">
        <title>The Physcomitrella patens chromosome-scale assembly reveals moss genome structure and evolution.</title>
        <authorList>
            <person name="Lang D."/>
            <person name="Ullrich K.K."/>
            <person name="Murat F."/>
            <person name="Fuchs J."/>
            <person name="Jenkins J."/>
            <person name="Haas F.B."/>
            <person name="Piednoel M."/>
            <person name="Gundlach H."/>
            <person name="Van Bel M."/>
            <person name="Meyberg R."/>
            <person name="Vives C."/>
            <person name="Morata J."/>
            <person name="Symeonidi A."/>
            <person name="Hiss M."/>
            <person name="Muchero W."/>
            <person name="Kamisugi Y."/>
            <person name="Saleh O."/>
            <person name="Blanc G."/>
            <person name="Decker E.L."/>
            <person name="van Gessel N."/>
            <person name="Grimwood J."/>
            <person name="Hayes R.D."/>
            <person name="Graham S.W."/>
            <person name="Gunter L.E."/>
            <person name="McDaniel S.F."/>
            <person name="Hoernstein S.N.W."/>
            <person name="Larsson A."/>
            <person name="Li F.W."/>
            <person name="Perroud P.F."/>
            <person name="Phillips J."/>
            <person name="Ranjan P."/>
            <person name="Rokshar D.S."/>
            <person name="Rothfels C.J."/>
            <person name="Schneider L."/>
            <person name="Shu S."/>
            <person name="Stevenson D.W."/>
            <person name="Thummler F."/>
            <person name="Tillich M."/>
            <person name="Villarreal Aguilar J.C."/>
            <person name="Widiez T."/>
            <person name="Wong G.K."/>
            <person name="Wymore A."/>
            <person name="Zhang Y."/>
            <person name="Zimmer A.D."/>
            <person name="Quatrano R.S."/>
            <person name="Mayer K.F.X."/>
            <person name="Goodstein D."/>
            <person name="Casacuberta J.M."/>
            <person name="Vandepoele K."/>
            <person name="Reski R."/>
            <person name="Cuming A.C."/>
            <person name="Tuskan G.A."/>
            <person name="Maumus F."/>
            <person name="Salse J."/>
            <person name="Schmutz J."/>
            <person name="Rensing S.A."/>
        </authorList>
    </citation>
    <scope>NUCLEOTIDE SEQUENCE [LARGE SCALE GENOMIC DNA]</scope>
    <source>
        <strain evidence="3 4">cv. Gransden 2004</strain>
    </source>
</reference>
<keyword evidence="4" id="KW-1185">Reference proteome</keyword>
<dbReference type="EnsemblPlants" id="Pp3c7_4577V3.1">
    <property type="protein sequence ID" value="PAC:32925109.CDS.1"/>
    <property type="gene ID" value="Pp3c7_4577"/>
</dbReference>
<dbReference type="Proteomes" id="UP000006727">
    <property type="component" value="Chromosome 7"/>
</dbReference>
<evidence type="ECO:0000256" key="1">
    <source>
        <dbReference type="SAM" id="MobiDB-lite"/>
    </source>
</evidence>
<reference evidence="3" key="3">
    <citation type="submission" date="2020-12" db="UniProtKB">
        <authorList>
            <consortium name="EnsemblPlants"/>
        </authorList>
    </citation>
    <scope>IDENTIFICATION</scope>
</reference>
<protein>
    <submittedName>
        <fullName evidence="2 3">Uncharacterized protein</fullName>
    </submittedName>
</protein>
<dbReference type="Gramene" id="Pp3c7_4577V3.1">
    <property type="protein sequence ID" value="PAC:32925109.CDS.1"/>
    <property type="gene ID" value="Pp3c7_4577"/>
</dbReference>
<evidence type="ECO:0000313" key="2">
    <source>
        <dbReference type="EMBL" id="PNR50736.1"/>
    </source>
</evidence>
<name>A0A2K1KAD6_PHYPA</name>
<gene>
    <name evidence="2" type="ORF">PHYPA_009922</name>
</gene>
<dbReference type="AlphaFoldDB" id="A0A2K1KAD6"/>
<accession>A0A2K1KAD6</accession>